<dbReference type="RefSeq" id="WP_197586557.1">
    <property type="nucleotide sequence ID" value="NZ_JARPOH010000001.1"/>
</dbReference>
<evidence type="ECO:0000313" key="2">
    <source>
        <dbReference type="EMBL" id="MDZ5767200.1"/>
    </source>
</evidence>
<evidence type="ECO:0000313" key="3">
    <source>
        <dbReference type="Proteomes" id="UP001288387"/>
    </source>
</evidence>
<feature type="transmembrane region" description="Helical" evidence="1">
    <location>
        <begin position="7"/>
        <end position="25"/>
    </location>
</feature>
<keyword evidence="1" id="KW-0812">Transmembrane</keyword>
<dbReference type="EMBL" id="JAXRVB010000063">
    <property type="protein sequence ID" value="MDZ5767200.1"/>
    <property type="molecule type" value="Genomic_DNA"/>
</dbReference>
<proteinExistence type="predicted"/>
<reference evidence="2" key="1">
    <citation type="submission" date="2023-12" db="EMBL/GenBank/DDBJ databases">
        <title>'Antibacterial potential of Stenotrophomonas maltophilia cystic fibrosis isolates' (manuscript under preparation).</title>
        <authorList>
            <person name="Crisan C.V."/>
            <person name="Pettis M."/>
            <person name="Goldberg J.B."/>
        </authorList>
    </citation>
    <scope>NUCLEOTIDE SEQUENCE</scope>
    <source>
        <strain evidence="2">CCV129</strain>
    </source>
</reference>
<sequence length="120" mass="13492">MLFIITAVLALVVHYLMFGLAYLWYVKAEEARLMFAIYAAVAVLIVLLWVFFPSRIAVGIAGVFGLYFPHFIFPSDARPLLGREITLSGVGVTLVSILLLMLATHLRLRWKGGIRRAVRK</sequence>
<dbReference type="Proteomes" id="UP001288387">
    <property type="component" value="Unassembled WGS sequence"/>
</dbReference>
<protein>
    <recommendedName>
        <fullName evidence="4">Transmembrane protein</fullName>
    </recommendedName>
</protein>
<feature type="transmembrane region" description="Helical" evidence="1">
    <location>
        <begin position="56"/>
        <end position="73"/>
    </location>
</feature>
<keyword evidence="1" id="KW-1133">Transmembrane helix</keyword>
<evidence type="ECO:0008006" key="4">
    <source>
        <dbReference type="Google" id="ProtNLM"/>
    </source>
</evidence>
<gene>
    <name evidence="2" type="ORF">U4I38_22280</name>
</gene>
<comment type="caution">
    <text evidence="2">The sequence shown here is derived from an EMBL/GenBank/DDBJ whole genome shotgun (WGS) entry which is preliminary data.</text>
</comment>
<feature type="transmembrane region" description="Helical" evidence="1">
    <location>
        <begin position="31"/>
        <end position="51"/>
    </location>
</feature>
<accession>A0AAJ2TYX1</accession>
<name>A0AAJ2TYX1_STEMA</name>
<keyword evidence="1" id="KW-0472">Membrane</keyword>
<organism evidence="2 3">
    <name type="scientific">Stenotrophomonas maltophilia</name>
    <name type="common">Pseudomonas maltophilia</name>
    <name type="synonym">Xanthomonas maltophilia</name>
    <dbReference type="NCBI Taxonomy" id="40324"/>
    <lineage>
        <taxon>Bacteria</taxon>
        <taxon>Pseudomonadati</taxon>
        <taxon>Pseudomonadota</taxon>
        <taxon>Gammaproteobacteria</taxon>
        <taxon>Lysobacterales</taxon>
        <taxon>Lysobacteraceae</taxon>
        <taxon>Stenotrophomonas</taxon>
        <taxon>Stenotrophomonas maltophilia group</taxon>
    </lineage>
</organism>
<feature type="transmembrane region" description="Helical" evidence="1">
    <location>
        <begin position="85"/>
        <end position="106"/>
    </location>
</feature>
<dbReference type="AlphaFoldDB" id="A0AAJ2TYX1"/>
<evidence type="ECO:0000256" key="1">
    <source>
        <dbReference type="SAM" id="Phobius"/>
    </source>
</evidence>